<dbReference type="Proteomes" id="UP000534294">
    <property type="component" value="Unassembled WGS sequence"/>
</dbReference>
<dbReference type="RefSeq" id="WP_184206946.1">
    <property type="nucleotide sequence ID" value="NZ_JACHIF010000002.1"/>
</dbReference>
<sequence length="68" mass="7406">MRAFLHQVVLFGESYAIEAARLFNAAARKRSLRVDAMIAATATVEGAILATNNRKDFGVFTACGLQLF</sequence>
<dbReference type="Gene3D" id="3.40.50.1010">
    <property type="entry name" value="5'-nuclease"/>
    <property type="match status" value="1"/>
</dbReference>
<dbReference type="EMBL" id="JACHIF010000002">
    <property type="protein sequence ID" value="MBB5037239.1"/>
    <property type="molecule type" value="Genomic_DNA"/>
</dbReference>
<dbReference type="InterPro" id="IPR029060">
    <property type="entry name" value="PIN-like_dom_sf"/>
</dbReference>
<keyword evidence="3" id="KW-1185">Reference proteome</keyword>
<reference evidence="2 3" key="1">
    <citation type="submission" date="2020-08" db="EMBL/GenBank/DDBJ databases">
        <title>Genomic Encyclopedia of Type Strains, Phase IV (KMG-IV): sequencing the most valuable type-strain genomes for metagenomic binning, comparative biology and taxonomic classification.</title>
        <authorList>
            <person name="Goeker M."/>
        </authorList>
    </citation>
    <scope>NUCLEOTIDE SEQUENCE [LARGE SCALE GENOMIC DNA]</scope>
    <source>
        <strain evidence="2 3">DSM 12251</strain>
    </source>
</reference>
<dbReference type="SUPFAM" id="SSF88723">
    <property type="entry name" value="PIN domain-like"/>
    <property type="match status" value="1"/>
</dbReference>
<accession>A0A7W7YJG7</accession>
<feature type="domain" description="PIN" evidence="1">
    <location>
        <begin position="6"/>
        <end position="55"/>
    </location>
</feature>
<evidence type="ECO:0000313" key="2">
    <source>
        <dbReference type="EMBL" id="MBB5037239.1"/>
    </source>
</evidence>
<proteinExistence type="predicted"/>
<dbReference type="AlphaFoldDB" id="A0A7W7YJG7"/>
<organism evidence="2 3">
    <name type="scientific">Prosthecobacter dejongeii</name>
    <dbReference type="NCBI Taxonomy" id="48465"/>
    <lineage>
        <taxon>Bacteria</taxon>
        <taxon>Pseudomonadati</taxon>
        <taxon>Verrucomicrobiota</taxon>
        <taxon>Verrucomicrobiia</taxon>
        <taxon>Verrucomicrobiales</taxon>
        <taxon>Verrucomicrobiaceae</taxon>
        <taxon>Prosthecobacter</taxon>
    </lineage>
</organism>
<comment type="caution">
    <text evidence="2">The sequence shown here is derived from an EMBL/GenBank/DDBJ whole genome shotgun (WGS) entry which is preliminary data.</text>
</comment>
<dbReference type="InterPro" id="IPR002716">
    <property type="entry name" value="PIN_dom"/>
</dbReference>
<evidence type="ECO:0000259" key="1">
    <source>
        <dbReference type="Pfam" id="PF01850"/>
    </source>
</evidence>
<dbReference type="Pfam" id="PF01850">
    <property type="entry name" value="PIN"/>
    <property type="match status" value="1"/>
</dbReference>
<gene>
    <name evidence="2" type="ORF">HNQ64_001481</name>
</gene>
<protein>
    <submittedName>
        <fullName evidence="2">Putative nucleic acid-binding protein</fullName>
    </submittedName>
</protein>
<name>A0A7W7YJG7_9BACT</name>
<evidence type="ECO:0000313" key="3">
    <source>
        <dbReference type="Proteomes" id="UP000534294"/>
    </source>
</evidence>